<comment type="caution">
    <text evidence="2">The sequence shown here is derived from an EMBL/GenBank/DDBJ whole genome shotgun (WGS) entry which is preliminary data.</text>
</comment>
<organism evidence="2 3">
    <name type="scientific">Cyclotella atomus</name>
    <dbReference type="NCBI Taxonomy" id="382360"/>
    <lineage>
        <taxon>Eukaryota</taxon>
        <taxon>Sar</taxon>
        <taxon>Stramenopiles</taxon>
        <taxon>Ochrophyta</taxon>
        <taxon>Bacillariophyta</taxon>
        <taxon>Coscinodiscophyceae</taxon>
        <taxon>Thalassiosirophycidae</taxon>
        <taxon>Stephanodiscales</taxon>
        <taxon>Stephanodiscaceae</taxon>
        <taxon>Cyclotella</taxon>
    </lineage>
</organism>
<reference evidence="2 3" key="1">
    <citation type="submission" date="2024-10" db="EMBL/GenBank/DDBJ databases">
        <title>Updated reference genomes for cyclostephanoid diatoms.</title>
        <authorList>
            <person name="Roberts W.R."/>
            <person name="Alverson A.J."/>
        </authorList>
    </citation>
    <scope>NUCLEOTIDE SEQUENCE [LARGE SCALE GENOMIC DNA]</scope>
    <source>
        <strain evidence="2 3">AJA010-31</strain>
    </source>
</reference>
<name>A0ABD3QDC4_9STRA</name>
<evidence type="ECO:0000256" key="1">
    <source>
        <dbReference type="SAM" id="Phobius"/>
    </source>
</evidence>
<evidence type="ECO:0000313" key="3">
    <source>
        <dbReference type="Proteomes" id="UP001530400"/>
    </source>
</evidence>
<dbReference type="EMBL" id="JALLPJ020000230">
    <property type="protein sequence ID" value="KAL3798127.1"/>
    <property type="molecule type" value="Genomic_DNA"/>
</dbReference>
<keyword evidence="1" id="KW-1133">Transmembrane helix</keyword>
<protein>
    <submittedName>
        <fullName evidence="2">Uncharacterized protein</fullName>
    </submittedName>
</protein>
<accession>A0ABD3QDC4</accession>
<proteinExistence type="predicted"/>
<gene>
    <name evidence="2" type="ORF">ACHAWO_010871</name>
</gene>
<keyword evidence="1" id="KW-0812">Transmembrane</keyword>
<dbReference type="AlphaFoldDB" id="A0ABD3QDC4"/>
<sequence>MEIIHGRQSSLHNVAAGGLIGYLGVTRGNMGVPFVSPYFLYGTRYPGLIGAAVYGSIAGVLATLGGKTL</sequence>
<keyword evidence="1" id="KW-0472">Membrane</keyword>
<keyword evidence="3" id="KW-1185">Reference proteome</keyword>
<feature type="transmembrane region" description="Helical" evidence="1">
    <location>
        <begin position="45"/>
        <end position="64"/>
    </location>
</feature>
<evidence type="ECO:0000313" key="2">
    <source>
        <dbReference type="EMBL" id="KAL3798127.1"/>
    </source>
</evidence>
<dbReference type="Proteomes" id="UP001530400">
    <property type="component" value="Unassembled WGS sequence"/>
</dbReference>